<protein>
    <recommendedName>
        <fullName evidence="3">Reverse transcriptase domain-containing protein</fullName>
    </recommendedName>
</protein>
<comment type="caution">
    <text evidence="1">The sequence shown here is derived from an EMBL/GenBank/DDBJ whole genome shotgun (WGS) entry which is preliminary data.</text>
</comment>
<sequence length="94" mass="10999">MEVSQAFYKELYSVDPVDEHDIDCYVQDIADLPQLNEDDRRYLISPITIEEIIEQSKKVIRRQSSPGSDGLGYVFMHLIYQFSPLKDLIIKIYV</sequence>
<proteinExistence type="predicted"/>
<evidence type="ECO:0000313" key="2">
    <source>
        <dbReference type="Proteomes" id="UP000717996"/>
    </source>
</evidence>
<reference evidence="1" key="1">
    <citation type="journal article" date="2020" name="Microb. Genom.">
        <title>Genetic diversity of clinical and environmental Mucorales isolates obtained from an investigation of mucormycosis cases among solid organ transplant recipients.</title>
        <authorList>
            <person name="Nguyen M.H."/>
            <person name="Kaul D."/>
            <person name="Muto C."/>
            <person name="Cheng S.J."/>
            <person name="Richter R.A."/>
            <person name="Bruno V.M."/>
            <person name="Liu G."/>
            <person name="Beyhan S."/>
            <person name="Sundermann A.J."/>
            <person name="Mounaud S."/>
            <person name="Pasculle A.W."/>
            <person name="Nierman W.C."/>
            <person name="Driscoll E."/>
            <person name="Cumbie R."/>
            <person name="Clancy C.J."/>
            <person name="Dupont C.L."/>
        </authorList>
    </citation>
    <scope>NUCLEOTIDE SEQUENCE</scope>
    <source>
        <strain evidence="1">GL16</strain>
    </source>
</reference>
<organism evidence="1 2">
    <name type="scientific">Rhizopus oryzae</name>
    <name type="common">Mucormycosis agent</name>
    <name type="synonym">Rhizopus arrhizus var. delemar</name>
    <dbReference type="NCBI Taxonomy" id="64495"/>
    <lineage>
        <taxon>Eukaryota</taxon>
        <taxon>Fungi</taxon>
        <taxon>Fungi incertae sedis</taxon>
        <taxon>Mucoromycota</taxon>
        <taxon>Mucoromycotina</taxon>
        <taxon>Mucoromycetes</taxon>
        <taxon>Mucorales</taxon>
        <taxon>Mucorineae</taxon>
        <taxon>Rhizopodaceae</taxon>
        <taxon>Rhizopus</taxon>
    </lineage>
</organism>
<name>A0A9P7BYU5_RHIOR</name>
<evidence type="ECO:0008006" key="3">
    <source>
        <dbReference type="Google" id="ProtNLM"/>
    </source>
</evidence>
<dbReference type="AlphaFoldDB" id="A0A9P7BYU5"/>
<dbReference type="EMBL" id="JAANIT010009862">
    <property type="protein sequence ID" value="KAG1525096.1"/>
    <property type="molecule type" value="Genomic_DNA"/>
</dbReference>
<accession>A0A9P7BYU5</accession>
<gene>
    <name evidence="1" type="ORF">G6F51_014383</name>
</gene>
<evidence type="ECO:0000313" key="1">
    <source>
        <dbReference type="EMBL" id="KAG1525096.1"/>
    </source>
</evidence>
<dbReference type="Proteomes" id="UP000717996">
    <property type="component" value="Unassembled WGS sequence"/>
</dbReference>